<sequence length="437" mass="47465">MIVPVMKNIMTRSFSKTIQGQDRGLVFHFDPGTGSLWDRIKGKRGFSHVRNSIATNWHPTENKLVTQGVNVPRFELEGGRKALLVEPSSTNSCLYSRAFDNAAWVQTGTPTPTKNETGIDGVANTAYTLTDDNGAGYEYILEQITISDDSNTHVCFLYIKKDTNEARFPEFQPNLSGGSVLVNHAIQLNTKTGALIERVDTGHDECGIIDRGDWWQFWATITNNSTGNTDLIFQVIPARTTTWGTAEVAATGSIIIDAAQGELNKNHPSSFIPTTSSAVTRATESGYPLWDLPVNVFDATGTAIVWLRPGIDYGDVSAGDYGILSVQGAASSLLYLDEGGNFCSHDGATEATVNVNWSRDTWYKAVVKWNATASKFRVGADSGSDVSWGTEQTFDGSYALGSYLQLGYGLFGPMHIGDLRIYNRVLSDAEINAGGSP</sequence>
<reference evidence="1" key="1">
    <citation type="submission" date="2020-03" db="EMBL/GenBank/DDBJ databases">
        <title>The deep terrestrial virosphere.</title>
        <authorList>
            <person name="Holmfeldt K."/>
            <person name="Nilsson E."/>
            <person name="Simone D."/>
            <person name="Lopez-Fernandez M."/>
            <person name="Wu X."/>
            <person name="de Brujin I."/>
            <person name="Lundin D."/>
            <person name="Andersson A."/>
            <person name="Bertilsson S."/>
            <person name="Dopson M."/>
        </authorList>
    </citation>
    <scope>NUCLEOTIDE SEQUENCE</scope>
    <source>
        <strain evidence="1">MM415B00601</strain>
    </source>
</reference>
<evidence type="ECO:0000313" key="1">
    <source>
        <dbReference type="EMBL" id="QJA63655.1"/>
    </source>
</evidence>
<name>A0A6M3J2W0_9ZZZZ</name>
<dbReference type="SUPFAM" id="SSF49899">
    <property type="entry name" value="Concanavalin A-like lectins/glucanases"/>
    <property type="match status" value="1"/>
</dbReference>
<dbReference type="AlphaFoldDB" id="A0A6M3J2W0"/>
<proteinExistence type="predicted"/>
<evidence type="ECO:0008006" key="2">
    <source>
        <dbReference type="Google" id="ProtNLM"/>
    </source>
</evidence>
<dbReference type="EMBL" id="MT141502">
    <property type="protein sequence ID" value="QJA63655.1"/>
    <property type="molecule type" value="Genomic_DNA"/>
</dbReference>
<organism evidence="1">
    <name type="scientific">viral metagenome</name>
    <dbReference type="NCBI Taxonomy" id="1070528"/>
    <lineage>
        <taxon>unclassified sequences</taxon>
        <taxon>metagenomes</taxon>
        <taxon>organismal metagenomes</taxon>
    </lineage>
</organism>
<gene>
    <name evidence="1" type="ORF">MM415B00601_0015</name>
</gene>
<protein>
    <recommendedName>
        <fullName evidence="2">Lectin/glucanase superfamily protein</fullName>
    </recommendedName>
</protein>
<accession>A0A6M3J2W0</accession>
<dbReference type="Gene3D" id="2.60.120.200">
    <property type="match status" value="1"/>
</dbReference>
<dbReference type="InterPro" id="IPR013320">
    <property type="entry name" value="ConA-like_dom_sf"/>
</dbReference>